<evidence type="ECO:0000256" key="3">
    <source>
        <dbReference type="ARBA" id="ARBA00022448"/>
    </source>
</evidence>
<feature type="repeat" description="TPR" evidence="13">
    <location>
        <begin position="560"/>
        <end position="593"/>
    </location>
</feature>
<dbReference type="PANTHER" id="PTHR21581:SF6">
    <property type="entry name" value="TRAFFICKING PROTEIN PARTICLE COMPLEX SUBUNIT 12"/>
    <property type="match status" value="1"/>
</dbReference>
<feature type="compositionally biased region" description="Polar residues" evidence="14">
    <location>
        <begin position="41"/>
        <end position="50"/>
    </location>
</feature>
<evidence type="ECO:0000256" key="5">
    <source>
        <dbReference type="ARBA" id="ARBA00022737"/>
    </source>
</evidence>
<feature type="region of interest" description="Disordered" evidence="14">
    <location>
        <begin position="15"/>
        <end position="198"/>
    </location>
</feature>
<evidence type="ECO:0000256" key="13">
    <source>
        <dbReference type="PROSITE-ProRule" id="PRU00339"/>
    </source>
</evidence>
<dbReference type="SMART" id="SM00028">
    <property type="entry name" value="TPR"/>
    <property type="match status" value="4"/>
</dbReference>
<dbReference type="InterPro" id="IPR011990">
    <property type="entry name" value="TPR-like_helical_dom_sf"/>
</dbReference>
<dbReference type="GO" id="GO:0005794">
    <property type="term" value="C:Golgi apparatus"/>
    <property type="evidence" value="ECO:0007669"/>
    <property type="project" value="TreeGrafter"/>
</dbReference>
<evidence type="ECO:0000256" key="9">
    <source>
        <dbReference type="ARBA" id="ARBA00058339"/>
    </source>
</evidence>
<dbReference type="PANTHER" id="PTHR21581">
    <property type="entry name" value="D-ALANYL-D-ALANINE CARBOXYPEPTIDASE"/>
    <property type="match status" value="1"/>
</dbReference>
<reference evidence="15" key="3">
    <citation type="submission" date="2025-09" db="UniProtKB">
        <authorList>
            <consortium name="Ensembl"/>
        </authorList>
    </citation>
    <scope>IDENTIFICATION</scope>
</reference>
<evidence type="ECO:0000256" key="6">
    <source>
        <dbReference type="ARBA" id="ARBA00022803"/>
    </source>
</evidence>
<accession>A0A4W6C521</accession>
<sequence length="751" mass="82781">MCSSAYLKFETINNRSITPSRDSVLPQEDSIDLGGEFATPQEDSSATPSESLMDKLNDQMMESVMISDSPNNSEENDVAPIDSFLDGGEEESGGETSGDKEEQLETGQNTTEIKVSVEEQDMDGSEEKVEEDTKKQADTQEEDTARVSPQGDTQSPSDLKNEEPAAQSASGTSPKEEPVPVCTIFSHGTQPKSLVPDGFQPTLIKSPSFSMGSGGGSDEAVTPSKLTAPLVCQPSPSLSKFFTDNGQTNPASDFFDSFTTPSSFISVSNPNAEIPSGATPAQAPASAPTTHPQPFNQLQAVFSGNDDPFATALSLSEVDRRHDAWLPSEETRKMLISVATQQYSPAYIESNRLTMPGLKFDNLQGDAVKDLMLRFLGEQAAMKRQVLTANSVEQSFTGLKQLVTSKNWRAAVDLTGRLLTAHGQGYGKTGQPTSHTTDSLQLWFVRLALLTKLNLFQNAELELEPFGNLDHPDLYYEYYPTVYPGRRGSMVPFSMRLLHAELPQYLAKPQEALDRLHNLKTVCLVILENLEKGLAEDGSMITLTQENRQASLKLWQSRLSRVMYSMANCLLLMKDYVLAVETYHSIIQYEPQQRVQLLSGIGRIFLQIGDVKTAERYFQDVEKACQMKGSQSSHTTCMLMNRAFVYLSQNNYAEAHASFTEVLKIDPKNPVANNNAAVCLLYLGRLKESLGQLEGLVQQDPALYLHESVLFNLTTMYELESSRSTQKKQALLEAVACREGDSFNTQCLKLV</sequence>
<organism evidence="15 16">
    <name type="scientific">Lates calcarifer</name>
    <name type="common">Barramundi</name>
    <name type="synonym">Holocentrus calcarifer</name>
    <dbReference type="NCBI Taxonomy" id="8187"/>
    <lineage>
        <taxon>Eukaryota</taxon>
        <taxon>Metazoa</taxon>
        <taxon>Chordata</taxon>
        <taxon>Craniata</taxon>
        <taxon>Vertebrata</taxon>
        <taxon>Euteleostomi</taxon>
        <taxon>Actinopterygii</taxon>
        <taxon>Neopterygii</taxon>
        <taxon>Teleostei</taxon>
        <taxon>Neoteleostei</taxon>
        <taxon>Acanthomorphata</taxon>
        <taxon>Carangaria</taxon>
        <taxon>Carangaria incertae sedis</taxon>
        <taxon>Centropomidae</taxon>
        <taxon>Lates</taxon>
    </lineage>
</organism>
<keyword evidence="6 13" id="KW-0802">TPR repeat</keyword>
<comment type="subcellular location">
    <subcellularLocation>
        <location evidence="2">Endoplasmic reticulum-Golgi intermediate compartment</location>
    </subcellularLocation>
    <subcellularLocation>
        <location evidence="1">Nucleus</location>
    </subcellularLocation>
</comment>
<keyword evidence="16" id="KW-1185">Reference proteome</keyword>
<dbReference type="GO" id="GO:0005634">
    <property type="term" value="C:nucleus"/>
    <property type="evidence" value="ECO:0007669"/>
    <property type="project" value="UniProtKB-SubCell"/>
</dbReference>
<evidence type="ECO:0000256" key="2">
    <source>
        <dbReference type="ARBA" id="ARBA00004399"/>
    </source>
</evidence>
<feature type="compositionally biased region" description="Basic and acidic residues" evidence="14">
    <location>
        <begin position="125"/>
        <end position="138"/>
    </location>
</feature>
<evidence type="ECO:0000256" key="8">
    <source>
        <dbReference type="ARBA" id="ARBA00023242"/>
    </source>
</evidence>
<dbReference type="InterPro" id="IPR019734">
    <property type="entry name" value="TPR_rpt"/>
</dbReference>
<evidence type="ECO:0000256" key="12">
    <source>
        <dbReference type="ARBA" id="ARBA00081147"/>
    </source>
</evidence>
<keyword evidence="4" id="KW-0597">Phosphoprotein</keyword>
<keyword evidence="3" id="KW-0813">Transport</keyword>
<keyword evidence="8" id="KW-0539">Nucleus</keyword>
<reference evidence="16" key="1">
    <citation type="submission" date="2015-09" db="EMBL/GenBank/DDBJ databases">
        <authorList>
            <person name="Sai Rama Sridatta P."/>
        </authorList>
    </citation>
    <scope>NUCLEOTIDE SEQUENCE [LARGE SCALE GENOMIC DNA]</scope>
</reference>
<evidence type="ECO:0000256" key="7">
    <source>
        <dbReference type="ARBA" id="ARBA00022892"/>
    </source>
</evidence>
<feature type="repeat" description="TPR" evidence="13">
    <location>
        <begin position="636"/>
        <end position="669"/>
    </location>
</feature>
<reference evidence="15" key="2">
    <citation type="submission" date="2025-08" db="UniProtKB">
        <authorList>
            <consortium name="Ensembl"/>
        </authorList>
    </citation>
    <scope>IDENTIFICATION</scope>
</reference>
<evidence type="ECO:0000313" key="16">
    <source>
        <dbReference type="Proteomes" id="UP000314980"/>
    </source>
</evidence>
<dbReference type="Ensembl" id="ENSLCAT00010006841.1">
    <property type="protein sequence ID" value="ENSLCAP00010006676.1"/>
    <property type="gene ID" value="ENSLCAG00010003263.1"/>
</dbReference>
<evidence type="ECO:0000313" key="15">
    <source>
        <dbReference type="Ensembl" id="ENSLCAP00010006676.1"/>
    </source>
</evidence>
<evidence type="ECO:0000256" key="10">
    <source>
        <dbReference type="ARBA" id="ARBA00066258"/>
    </source>
</evidence>
<dbReference type="AlphaFoldDB" id="A0A4W6C521"/>
<evidence type="ECO:0000256" key="1">
    <source>
        <dbReference type="ARBA" id="ARBA00004123"/>
    </source>
</evidence>
<proteinExistence type="predicted"/>
<keyword evidence="7" id="KW-0931">ER-Golgi transport</keyword>
<keyword evidence="5" id="KW-0677">Repeat</keyword>
<protein>
    <recommendedName>
        <fullName evidence="11">Trafficking protein particle complex subunit 12</fullName>
    </recommendedName>
    <alternativeName>
        <fullName evidence="12">Tetratricopeptide repeat protein 15</fullName>
    </alternativeName>
</protein>
<dbReference type="Proteomes" id="UP000314980">
    <property type="component" value="Unassembled WGS sequence"/>
</dbReference>
<dbReference type="FunFam" id="1.25.40.10:FF:000170">
    <property type="entry name" value="Trafficking protein particle complex subunit 12"/>
    <property type="match status" value="1"/>
</dbReference>
<dbReference type="GO" id="GO:0005793">
    <property type="term" value="C:endoplasmic reticulum-Golgi intermediate compartment"/>
    <property type="evidence" value="ECO:0007669"/>
    <property type="project" value="UniProtKB-SubCell"/>
</dbReference>
<evidence type="ECO:0000256" key="14">
    <source>
        <dbReference type="SAM" id="MobiDB-lite"/>
    </source>
</evidence>
<evidence type="ECO:0000256" key="11">
    <source>
        <dbReference type="ARBA" id="ARBA00074587"/>
    </source>
</evidence>
<name>A0A4W6C521_LATCA</name>
<comment type="function">
    <text evidence="9">Component of the TRAPP complex, which is involved in endoplasmic reticulum to Golgi apparatus trafficking at a very early stage. Also plays a role in chromosome congression, kinetochore assembly and stability and controls the recruitment of CENPE to the kinetochores.</text>
</comment>
<feature type="region of interest" description="Disordered" evidence="14">
    <location>
        <begin position="272"/>
        <end position="293"/>
    </location>
</feature>
<gene>
    <name evidence="15" type="primary">TRAPPC12</name>
    <name evidence="15" type="synonym">trappc12</name>
</gene>
<dbReference type="GO" id="GO:0016192">
    <property type="term" value="P:vesicle-mediated transport"/>
    <property type="evidence" value="ECO:0007669"/>
    <property type="project" value="UniProtKB-KW"/>
</dbReference>
<dbReference type="PROSITE" id="PS50005">
    <property type="entry name" value="TPR"/>
    <property type="match status" value="2"/>
</dbReference>
<dbReference type="GO" id="GO:0030008">
    <property type="term" value="C:TRAPP complex"/>
    <property type="evidence" value="ECO:0007669"/>
    <property type="project" value="TreeGrafter"/>
</dbReference>
<dbReference type="Pfam" id="PF14559">
    <property type="entry name" value="TPR_19"/>
    <property type="match status" value="1"/>
</dbReference>
<dbReference type="SUPFAM" id="SSF48452">
    <property type="entry name" value="TPR-like"/>
    <property type="match status" value="1"/>
</dbReference>
<evidence type="ECO:0000256" key="4">
    <source>
        <dbReference type="ARBA" id="ARBA00022553"/>
    </source>
</evidence>
<dbReference type="GeneTree" id="ENSGT00390000002448"/>
<dbReference type="Gene3D" id="1.25.40.10">
    <property type="entry name" value="Tetratricopeptide repeat domain"/>
    <property type="match status" value="1"/>
</dbReference>
<comment type="subunit">
    <text evidence="10">Component of the multisubunit TRAPP (transport protein particle) complex, which includes at least TRAPPC2, TRAPPC2L, TRAPPC3, TRAPPC3L, TRAPPC4, TRAPPC5, TRAPPC8, TRAPPC9, TRAPPC10, TRAPPC11 and TRAPPC12. Interacts with CENPE.</text>
</comment>
<dbReference type="Pfam" id="PF13174">
    <property type="entry name" value="TPR_6"/>
    <property type="match status" value="1"/>
</dbReference>
<feature type="compositionally biased region" description="Low complexity" evidence="14">
    <location>
        <begin position="275"/>
        <end position="293"/>
    </location>
</feature>